<name>A0A127QQ48_9BURK</name>
<reference evidence="2 3" key="1">
    <citation type="submission" date="2015-11" db="EMBL/GenBank/DDBJ databases">
        <title>Exploring the genomic traits of fungus-feeding bacterial genus Collimonas.</title>
        <authorList>
            <person name="Song C."/>
            <person name="Schmidt R."/>
            <person name="de Jager V."/>
            <person name="Krzyzanowska D."/>
            <person name="Jongedijk E."/>
            <person name="Cankar K."/>
            <person name="Beekwilder J."/>
            <person name="van Veen A."/>
            <person name="de Boer W."/>
            <person name="van Veen J.A."/>
            <person name="Garbeva P."/>
        </authorList>
    </citation>
    <scope>NUCLEOTIDE SEQUENCE [LARGE SCALE GENOMIC DNA]</scope>
    <source>
        <strain evidence="2 3">Ter282</strain>
    </source>
</reference>
<gene>
    <name evidence="2" type="ORF">CAter282_4464</name>
</gene>
<protein>
    <submittedName>
        <fullName evidence="2">Uncharacterized protein</fullName>
    </submittedName>
</protein>
<dbReference type="Proteomes" id="UP000071778">
    <property type="component" value="Chromosome"/>
</dbReference>
<evidence type="ECO:0000313" key="2">
    <source>
        <dbReference type="EMBL" id="AMP12124.1"/>
    </source>
</evidence>
<organism evidence="2 3">
    <name type="scientific">Collimonas arenae</name>
    <dbReference type="NCBI Taxonomy" id="279058"/>
    <lineage>
        <taxon>Bacteria</taxon>
        <taxon>Pseudomonadati</taxon>
        <taxon>Pseudomonadota</taxon>
        <taxon>Betaproteobacteria</taxon>
        <taxon>Burkholderiales</taxon>
        <taxon>Oxalobacteraceae</taxon>
        <taxon>Collimonas</taxon>
    </lineage>
</organism>
<sequence>MINGEYIQELAPFACVKLCRPGPHTEPSMLPATSKKTRRTVFCPARNSHD</sequence>
<accession>A0A127QQ48</accession>
<evidence type="ECO:0000313" key="3">
    <source>
        <dbReference type="Proteomes" id="UP000071778"/>
    </source>
</evidence>
<proteinExistence type="predicted"/>
<dbReference type="EMBL" id="CP013235">
    <property type="protein sequence ID" value="AMP12124.1"/>
    <property type="molecule type" value="Genomic_DNA"/>
</dbReference>
<dbReference type="AlphaFoldDB" id="A0A127QQ48"/>
<keyword evidence="3" id="KW-1185">Reference proteome</keyword>
<feature type="region of interest" description="Disordered" evidence="1">
    <location>
        <begin position="25"/>
        <end position="50"/>
    </location>
</feature>
<evidence type="ECO:0000256" key="1">
    <source>
        <dbReference type="SAM" id="MobiDB-lite"/>
    </source>
</evidence>